<dbReference type="AlphaFoldDB" id="A0A5C7B525"/>
<feature type="region of interest" description="Disordered" evidence="1">
    <location>
        <begin position="194"/>
        <end position="245"/>
    </location>
</feature>
<keyword evidence="3" id="KW-1185">Reference proteome</keyword>
<name>A0A5C7B525_9FLAO</name>
<dbReference type="RefSeq" id="WP_222612263.1">
    <property type="nucleotide sequence ID" value="NZ_VOSB01000058.1"/>
</dbReference>
<dbReference type="Proteomes" id="UP000321938">
    <property type="component" value="Unassembled WGS sequence"/>
</dbReference>
<sequence>MKRNIKSYLNLGALLIGILVIAYGCQKDDITVPEEDPQIESLKAFNLTLKEIPAHILDFVKTKTNNTFEVNISKQEIKLSNADANEFSRDTPLGIVQTNKVVQVYNERNTKYTFKVSNPTNAGSVINLVVVDMDGDIIEYFIQYIFDPNSPTPRLSSGAIDMARFTGGMTFYNMEGSVIGNFILNDGDLIDFDGEIDPCPEDEVVEEDDDETDDSNNSNSGGGNASGDPGQTGNTSQGSEGNEGS</sequence>
<evidence type="ECO:0000256" key="1">
    <source>
        <dbReference type="SAM" id="MobiDB-lite"/>
    </source>
</evidence>
<protein>
    <submittedName>
        <fullName evidence="2">Uncharacterized protein</fullName>
    </submittedName>
</protein>
<feature type="compositionally biased region" description="Polar residues" evidence="1">
    <location>
        <begin position="229"/>
        <end position="245"/>
    </location>
</feature>
<dbReference type="EMBL" id="VOSB01000058">
    <property type="protein sequence ID" value="TXE14889.1"/>
    <property type="molecule type" value="Genomic_DNA"/>
</dbReference>
<proteinExistence type="predicted"/>
<accession>A0A5C7B525</accession>
<reference evidence="2 3" key="1">
    <citation type="submission" date="2019-08" db="EMBL/GenBank/DDBJ databases">
        <title>Genome of Psychroserpens burtonensis ACAM 167.</title>
        <authorList>
            <person name="Bowman J.P."/>
        </authorList>
    </citation>
    <scope>NUCLEOTIDE SEQUENCE [LARGE SCALE GENOMIC DNA]</scope>
    <source>
        <strain evidence="2 3">ACAM 167</strain>
    </source>
</reference>
<evidence type="ECO:0000313" key="2">
    <source>
        <dbReference type="EMBL" id="TXE14889.1"/>
    </source>
</evidence>
<gene>
    <name evidence="2" type="ORF">ES692_17750</name>
</gene>
<evidence type="ECO:0000313" key="3">
    <source>
        <dbReference type="Proteomes" id="UP000321938"/>
    </source>
</evidence>
<feature type="compositionally biased region" description="Acidic residues" evidence="1">
    <location>
        <begin position="194"/>
        <end position="214"/>
    </location>
</feature>
<dbReference type="PROSITE" id="PS51257">
    <property type="entry name" value="PROKAR_LIPOPROTEIN"/>
    <property type="match status" value="1"/>
</dbReference>
<organism evidence="2 3">
    <name type="scientific">Psychroserpens burtonensis</name>
    <dbReference type="NCBI Taxonomy" id="49278"/>
    <lineage>
        <taxon>Bacteria</taxon>
        <taxon>Pseudomonadati</taxon>
        <taxon>Bacteroidota</taxon>
        <taxon>Flavobacteriia</taxon>
        <taxon>Flavobacteriales</taxon>
        <taxon>Flavobacteriaceae</taxon>
        <taxon>Psychroserpens</taxon>
    </lineage>
</organism>
<feature type="non-terminal residue" evidence="2">
    <location>
        <position position="245"/>
    </location>
</feature>
<comment type="caution">
    <text evidence="2">The sequence shown here is derived from an EMBL/GenBank/DDBJ whole genome shotgun (WGS) entry which is preliminary data.</text>
</comment>